<comment type="catalytic activity">
    <reaction evidence="2">
        <text>Endonucleolytic cleavage of RNA, removing 5'-extranucleotides from tRNA precursor.</text>
        <dbReference type="EC" id="3.1.26.5"/>
    </reaction>
</comment>
<dbReference type="HAMAP" id="MF_00755">
    <property type="entry name" value="RNase_P_2"/>
    <property type="match status" value="1"/>
</dbReference>
<dbReference type="EMBL" id="WFIY01000004">
    <property type="protein sequence ID" value="MUM64452.1"/>
    <property type="molecule type" value="Genomic_DNA"/>
</dbReference>
<name>A0A6A9QB41_ACIIN</name>
<evidence type="ECO:0000256" key="2">
    <source>
        <dbReference type="HAMAP-Rule" id="MF_00755"/>
    </source>
</evidence>
<dbReference type="GO" id="GO:0001682">
    <property type="term" value="P:tRNA 5'-leader removal"/>
    <property type="evidence" value="ECO:0007669"/>
    <property type="project" value="UniProtKB-UniRule"/>
</dbReference>
<comment type="caution">
    <text evidence="4">The sequence shown here is derived from an EMBL/GenBank/DDBJ whole genome shotgun (WGS) entry which is preliminary data.</text>
</comment>
<keyword evidence="2" id="KW-0378">Hydrolase</keyword>
<keyword evidence="2" id="KW-0255">Endonuclease</keyword>
<keyword evidence="1 2" id="KW-0819">tRNA processing</keyword>
<comment type="subunit">
    <text evidence="2">Consists of a catalytic RNA component and at least 4-5 protein subunits.</text>
</comment>
<dbReference type="InterPro" id="IPR038085">
    <property type="entry name" value="Rnp2-like_sf"/>
</dbReference>
<dbReference type="Pfam" id="PF01900">
    <property type="entry name" value="RNase_P_Rpp14"/>
    <property type="match status" value="1"/>
</dbReference>
<proteinExistence type="inferred from homology"/>
<dbReference type="Gene3D" id="3.30.70.3250">
    <property type="entry name" value="Ribonuclease P, Pop5 subunit"/>
    <property type="match status" value="1"/>
</dbReference>
<gene>
    <name evidence="2" type="primary">rnp2</name>
    <name evidence="4" type="ORF">D1867_04115</name>
</gene>
<dbReference type="GO" id="GO:0005737">
    <property type="term" value="C:cytoplasm"/>
    <property type="evidence" value="ECO:0007669"/>
    <property type="project" value="UniProtKB-SubCell"/>
</dbReference>
<feature type="transmembrane region" description="Helical" evidence="3">
    <location>
        <begin position="6"/>
        <end position="24"/>
    </location>
</feature>
<dbReference type="Proteomes" id="UP000440125">
    <property type="component" value="Unassembled WGS sequence"/>
</dbReference>
<dbReference type="SUPFAM" id="SSF160350">
    <property type="entry name" value="Rnp2-like"/>
    <property type="match status" value="1"/>
</dbReference>
<dbReference type="OrthoDB" id="34695at2157"/>
<keyword evidence="2" id="KW-0540">Nuclease</keyword>
<dbReference type="GO" id="GO:0030677">
    <property type="term" value="C:ribonuclease P complex"/>
    <property type="evidence" value="ECO:0007669"/>
    <property type="project" value="UniProtKB-UniRule"/>
</dbReference>
<sequence length="143" mass="16446">MLVQIIIDFVLIIWLSILTYLILYRNNLYIRKIKNKKDIKSKRYIVFYIISEDQKISQKNIEEAIRSAVKELLGSMWLEISNPRVIIYLNDSNEGIISTNRAGYKAVIASLPLVKAVDGKKVLIVPKRTTGSLKKAKRLIGIR</sequence>
<evidence type="ECO:0000256" key="1">
    <source>
        <dbReference type="ARBA" id="ARBA00022694"/>
    </source>
</evidence>
<reference evidence="4 5" key="1">
    <citation type="submission" date="2019-10" db="EMBL/GenBank/DDBJ databases">
        <title>Genome Sequences from Six Type Strain Members of the Archaeal Family Sulfolobaceae: Acidianus ambivalens, Acidianus infernus, Metallosphaera prunae, Stygiolobus azoricus, Sulfolobus metallicus, and Sulfurisphaera ohwakuensis.</title>
        <authorList>
            <person name="Counts J.A."/>
            <person name="Kelly R.M."/>
        </authorList>
    </citation>
    <scope>NUCLEOTIDE SEQUENCE [LARGE SCALE GENOMIC DNA]</scope>
    <source>
        <strain evidence="4 5">DSM 3191</strain>
    </source>
</reference>
<keyword evidence="3" id="KW-0472">Membrane</keyword>
<keyword evidence="5" id="KW-1185">Reference proteome</keyword>
<dbReference type="AlphaFoldDB" id="A0A6A9QB41"/>
<organism evidence="4 5">
    <name type="scientific">Acidianus infernus</name>
    <dbReference type="NCBI Taxonomy" id="12915"/>
    <lineage>
        <taxon>Archaea</taxon>
        <taxon>Thermoproteota</taxon>
        <taxon>Thermoprotei</taxon>
        <taxon>Sulfolobales</taxon>
        <taxon>Sulfolobaceae</taxon>
        <taxon>Acidianus</taxon>
    </lineage>
</organism>
<protein>
    <recommendedName>
        <fullName evidence="2">Ribonuclease P protein component 2</fullName>
        <shortName evidence="2">RNase P component 2</shortName>
        <ecNumber evidence="2">3.1.26.5</ecNumber>
    </recommendedName>
    <alternativeName>
        <fullName evidence="2">Pop5</fullName>
    </alternativeName>
</protein>
<dbReference type="GO" id="GO:0004526">
    <property type="term" value="F:ribonuclease P activity"/>
    <property type="evidence" value="ECO:0007669"/>
    <property type="project" value="UniProtKB-UniRule"/>
</dbReference>
<dbReference type="RefSeq" id="WP_155862926.1">
    <property type="nucleotide sequence ID" value="NZ_WFIY01000004.1"/>
</dbReference>
<dbReference type="InterPro" id="IPR002759">
    <property type="entry name" value="Pop5/Rpp14/Rnp2-like"/>
</dbReference>
<accession>A0A6A9QB41</accession>
<evidence type="ECO:0000256" key="3">
    <source>
        <dbReference type="SAM" id="Phobius"/>
    </source>
</evidence>
<keyword evidence="2" id="KW-0963">Cytoplasm</keyword>
<evidence type="ECO:0000313" key="4">
    <source>
        <dbReference type="EMBL" id="MUM64452.1"/>
    </source>
</evidence>
<comment type="similarity">
    <text evidence="2">Belongs to the eukaryotic/archaeal RNase P protein component 2 family.</text>
</comment>
<evidence type="ECO:0000313" key="5">
    <source>
        <dbReference type="Proteomes" id="UP000440125"/>
    </source>
</evidence>
<dbReference type="EC" id="3.1.26.5" evidence="2"/>
<keyword evidence="3" id="KW-1133">Transmembrane helix</keyword>
<comment type="subcellular location">
    <subcellularLocation>
        <location evidence="2">Cytoplasm</location>
    </subcellularLocation>
</comment>
<comment type="function">
    <text evidence="2">Part of ribonuclease P, a protein complex that generates mature tRNA molecules by cleaving their 5'-ends.</text>
</comment>
<keyword evidence="3" id="KW-0812">Transmembrane</keyword>